<comment type="similarity">
    <text evidence="2">Belongs to the mannose-6-phosphate isomerase type 1 family.</text>
</comment>
<dbReference type="PANTHER" id="PTHR10309">
    <property type="entry name" value="MANNOSE-6-PHOSPHATE ISOMERASE"/>
    <property type="match status" value="1"/>
</dbReference>
<keyword evidence="14" id="KW-1185">Reference proteome</keyword>
<sequence>MIMKMINRLQDYPWGSKHFLQDLLGLEKTGPLAELWMGIHPRGMSQVELKGRAPLDLKDYIGNDPDAVLGSSVHQNFGNLPYLLKLLAAGEPLSIQAHPSKGQAEAGFAYENEQGIPLDGFNRNYKDDNHKPEIICALGDYWAMKGFRSPLQILSYFSSWCPESLQPLLFSESAEDESLFLKSFFISLMNLKEPQLSELLTAALSWCALQEDDACHWVLKLQDKYPGDRGILAPLYLNTLCLKEGEALYLPAGELHAYLEGFGVELMANSDNVLRGGLTQKYMDIGELEKILRFESADITRIVPERSADGTGVYKTDSREFELVALDCDGSSLSLEAGYPVSILIVVQGGLTLREAVESVSLSPGESCFLSYSDSPRIIEGSGKAFIARIPLP</sequence>
<evidence type="ECO:0000313" key="13">
    <source>
        <dbReference type="EMBL" id="QEN07845.1"/>
    </source>
</evidence>
<evidence type="ECO:0000256" key="4">
    <source>
        <dbReference type="ARBA" id="ARBA00022723"/>
    </source>
</evidence>
<feature type="active site" evidence="9">
    <location>
        <position position="275"/>
    </location>
</feature>
<dbReference type="Pfam" id="PF20511">
    <property type="entry name" value="PMI_typeI_cat"/>
    <property type="match status" value="1"/>
</dbReference>
<dbReference type="Gene3D" id="1.10.441.10">
    <property type="entry name" value="Phosphomannose Isomerase, domain 2"/>
    <property type="match status" value="1"/>
</dbReference>
<feature type="binding site" evidence="10">
    <location>
        <position position="98"/>
    </location>
    <ligand>
        <name>Zn(2+)</name>
        <dbReference type="ChEBI" id="CHEBI:29105"/>
    </ligand>
</feature>
<dbReference type="KEGG" id="ock:EXM22_07515"/>
<dbReference type="InterPro" id="IPR014710">
    <property type="entry name" value="RmlC-like_jellyroll"/>
</dbReference>
<keyword evidence="6 13" id="KW-0413">Isomerase</keyword>
<evidence type="ECO:0000259" key="11">
    <source>
        <dbReference type="Pfam" id="PF20511"/>
    </source>
</evidence>
<dbReference type="OrthoDB" id="9792649at2"/>
<proteinExistence type="inferred from homology"/>
<evidence type="ECO:0000256" key="1">
    <source>
        <dbReference type="ARBA" id="ARBA00000757"/>
    </source>
</evidence>
<dbReference type="InterPro" id="IPR016305">
    <property type="entry name" value="Mannose-6-P_Isomerase"/>
</dbReference>
<organism evidence="13 14">
    <name type="scientific">Oceanispirochaeta crateris</name>
    <dbReference type="NCBI Taxonomy" id="2518645"/>
    <lineage>
        <taxon>Bacteria</taxon>
        <taxon>Pseudomonadati</taxon>
        <taxon>Spirochaetota</taxon>
        <taxon>Spirochaetia</taxon>
        <taxon>Spirochaetales</taxon>
        <taxon>Spirochaetaceae</taxon>
        <taxon>Oceanispirochaeta</taxon>
    </lineage>
</organism>
<dbReference type="GO" id="GO:0008270">
    <property type="term" value="F:zinc ion binding"/>
    <property type="evidence" value="ECO:0007669"/>
    <property type="project" value="InterPro"/>
</dbReference>
<dbReference type="Pfam" id="PF21621">
    <property type="entry name" value="MPI_cupin_dom"/>
    <property type="match status" value="1"/>
</dbReference>
<evidence type="ECO:0000259" key="12">
    <source>
        <dbReference type="Pfam" id="PF21621"/>
    </source>
</evidence>
<feature type="binding site" evidence="10">
    <location>
        <position position="96"/>
    </location>
    <ligand>
        <name>Zn(2+)</name>
        <dbReference type="ChEBI" id="CHEBI:29105"/>
    </ligand>
</feature>
<evidence type="ECO:0000256" key="8">
    <source>
        <dbReference type="ARBA" id="ARBA00030762"/>
    </source>
</evidence>
<dbReference type="AlphaFoldDB" id="A0A5C1QI68"/>
<dbReference type="SUPFAM" id="SSF51182">
    <property type="entry name" value="RmlC-like cupins"/>
    <property type="match status" value="1"/>
</dbReference>
<protein>
    <recommendedName>
        <fullName evidence="3">mannose-6-phosphate isomerase</fullName>
        <ecNumber evidence="3">5.3.1.8</ecNumber>
    </recommendedName>
    <alternativeName>
        <fullName evidence="7">Phosphohexomutase</fullName>
    </alternativeName>
    <alternativeName>
        <fullName evidence="8">Phosphomannose isomerase</fullName>
    </alternativeName>
</protein>
<keyword evidence="4 10" id="KW-0479">Metal-binding</keyword>
<dbReference type="EMBL" id="CP036150">
    <property type="protein sequence ID" value="QEN07845.1"/>
    <property type="molecule type" value="Genomic_DNA"/>
</dbReference>
<feature type="binding site" evidence="10">
    <location>
        <position position="133"/>
    </location>
    <ligand>
        <name>Zn(2+)</name>
        <dbReference type="ChEBI" id="CHEBI:29105"/>
    </ligand>
</feature>
<dbReference type="InterPro" id="IPR001250">
    <property type="entry name" value="Man6P_Isoase-1"/>
</dbReference>
<reference evidence="13 14" key="1">
    <citation type="submission" date="2019-02" db="EMBL/GenBank/DDBJ databases">
        <title>Complete Genome Sequence and Methylome Analysis of free living Spirochaetas.</title>
        <authorList>
            <person name="Fomenkov A."/>
            <person name="Dubinina G."/>
            <person name="Leshcheva N."/>
            <person name="Mikheeva N."/>
            <person name="Grabovich M."/>
            <person name="Vincze T."/>
            <person name="Roberts R.J."/>
        </authorList>
    </citation>
    <scope>NUCLEOTIDE SEQUENCE [LARGE SCALE GENOMIC DNA]</scope>
    <source>
        <strain evidence="13 14">K2</strain>
    </source>
</reference>
<dbReference type="Gene3D" id="2.60.120.10">
    <property type="entry name" value="Jelly Rolls"/>
    <property type="match status" value="2"/>
</dbReference>
<dbReference type="Proteomes" id="UP000324209">
    <property type="component" value="Chromosome"/>
</dbReference>
<evidence type="ECO:0000256" key="2">
    <source>
        <dbReference type="ARBA" id="ARBA00010772"/>
    </source>
</evidence>
<evidence type="ECO:0000256" key="5">
    <source>
        <dbReference type="ARBA" id="ARBA00022833"/>
    </source>
</evidence>
<dbReference type="PANTHER" id="PTHR10309:SF0">
    <property type="entry name" value="MANNOSE-6-PHOSPHATE ISOMERASE"/>
    <property type="match status" value="1"/>
</dbReference>
<dbReference type="GO" id="GO:0009298">
    <property type="term" value="P:GDP-mannose biosynthetic process"/>
    <property type="evidence" value="ECO:0007669"/>
    <property type="project" value="InterPro"/>
</dbReference>
<accession>A0A5C1QI68</accession>
<dbReference type="InterPro" id="IPR018050">
    <property type="entry name" value="Pmannose_isomerase-type1_CS"/>
</dbReference>
<evidence type="ECO:0000313" key="14">
    <source>
        <dbReference type="Proteomes" id="UP000324209"/>
    </source>
</evidence>
<evidence type="ECO:0000256" key="6">
    <source>
        <dbReference type="ARBA" id="ARBA00023235"/>
    </source>
</evidence>
<name>A0A5C1QI68_9SPIO</name>
<dbReference type="GO" id="GO:0004476">
    <property type="term" value="F:mannose-6-phosphate isomerase activity"/>
    <property type="evidence" value="ECO:0007669"/>
    <property type="project" value="UniProtKB-EC"/>
</dbReference>
<dbReference type="PRINTS" id="PR00714">
    <property type="entry name" value="MAN6PISMRASE"/>
</dbReference>
<dbReference type="InterPro" id="IPR011051">
    <property type="entry name" value="RmlC_Cupin_sf"/>
</dbReference>
<dbReference type="PROSITE" id="PS00965">
    <property type="entry name" value="PMI_I_1"/>
    <property type="match status" value="1"/>
</dbReference>
<feature type="domain" description="Mannose-6-phosphate isomerase cupin" evidence="12">
    <location>
        <begin position="321"/>
        <end position="386"/>
    </location>
</feature>
<dbReference type="EC" id="5.3.1.8" evidence="3"/>
<dbReference type="RefSeq" id="WP_149485925.1">
    <property type="nucleotide sequence ID" value="NZ_CP036150.1"/>
</dbReference>
<evidence type="ECO:0000256" key="10">
    <source>
        <dbReference type="PIRSR" id="PIRSR001480-2"/>
    </source>
</evidence>
<feature type="domain" description="Phosphomannose isomerase type I catalytic" evidence="11">
    <location>
        <begin position="2"/>
        <end position="148"/>
    </location>
</feature>
<feature type="binding site" evidence="10">
    <location>
        <position position="256"/>
    </location>
    <ligand>
        <name>Zn(2+)</name>
        <dbReference type="ChEBI" id="CHEBI:29105"/>
    </ligand>
</feature>
<dbReference type="GO" id="GO:0005829">
    <property type="term" value="C:cytosol"/>
    <property type="evidence" value="ECO:0007669"/>
    <property type="project" value="TreeGrafter"/>
</dbReference>
<evidence type="ECO:0000256" key="7">
    <source>
        <dbReference type="ARBA" id="ARBA00029741"/>
    </source>
</evidence>
<gene>
    <name evidence="13" type="primary">manA</name>
    <name evidence="13" type="ORF">EXM22_07515</name>
</gene>
<evidence type="ECO:0000256" key="3">
    <source>
        <dbReference type="ARBA" id="ARBA00011956"/>
    </source>
</evidence>
<dbReference type="PIRSF" id="PIRSF001480">
    <property type="entry name" value="Mannose-6-phosphate_isomerase"/>
    <property type="match status" value="1"/>
</dbReference>
<comment type="cofactor">
    <cofactor evidence="10">
        <name>Zn(2+)</name>
        <dbReference type="ChEBI" id="CHEBI:29105"/>
    </cofactor>
    <text evidence="10">Binds 1 zinc ion per subunit.</text>
</comment>
<dbReference type="InterPro" id="IPR046457">
    <property type="entry name" value="PMI_typeI_cat"/>
</dbReference>
<comment type="catalytic activity">
    <reaction evidence="1">
        <text>D-mannose 6-phosphate = D-fructose 6-phosphate</text>
        <dbReference type="Rhea" id="RHEA:12356"/>
        <dbReference type="ChEBI" id="CHEBI:58735"/>
        <dbReference type="ChEBI" id="CHEBI:61527"/>
        <dbReference type="EC" id="5.3.1.8"/>
    </reaction>
</comment>
<dbReference type="CDD" id="cd07011">
    <property type="entry name" value="cupin_PMI_type_I_N"/>
    <property type="match status" value="1"/>
</dbReference>
<evidence type="ECO:0000256" key="9">
    <source>
        <dbReference type="PIRSR" id="PIRSR001480-1"/>
    </source>
</evidence>
<keyword evidence="5 10" id="KW-0862">Zinc</keyword>
<dbReference type="GO" id="GO:0005975">
    <property type="term" value="P:carbohydrate metabolic process"/>
    <property type="evidence" value="ECO:0007669"/>
    <property type="project" value="InterPro"/>
</dbReference>
<dbReference type="NCBIfam" id="TIGR00218">
    <property type="entry name" value="manA"/>
    <property type="match status" value="1"/>
</dbReference>
<dbReference type="InterPro" id="IPR049071">
    <property type="entry name" value="MPI_cupin_dom"/>
</dbReference>